<proteinExistence type="predicted"/>
<evidence type="ECO:0000313" key="2">
    <source>
        <dbReference type="Proteomes" id="UP001163223"/>
    </source>
</evidence>
<accession>A0ACD4NQK5</accession>
<protein>
    <submittedName>
        <fullName evidence="1">30S ribosome-binding factor RbfA</fullName>
    </submittedName>
</protein>
<reference evidence="1" key="1">
    <citation type="submission" date="2022-11" db="EMBL/GenBank/DDBJ databases">
        <title>beta-Carotene-producing bacterium, Jeongeuplla avenae sp. nov., alleviates the salt stress of Arabidopsis seedlings.</title>
        <authorList>
            <person name="Jiang L."/>
            <person name="Lee J."/>
        </authorList>
    </citation>
    <scope>NUCLEOTIDE SEQUENCE</scope>
    <source>
        <strain evidence="1">DY_R2A_6</strain>
    </source>
</reference>
<evidence type="ECO:0000313" key="1">
    <source>
        <dbReference type="EMBL" id="WAJ29041.1"/>
    </source>
</evidence>
<keyword evidence="2" id="KW-1185">Reference proteome</keyword>
<dbReference type="EMBL" id="CP113520">
    <property type="protein sequence ID" value="WAJ29041.1"/>
    <property type="molecule type" value="Genomic_DNA"/>
</dbReference>
<sequence length="144" mass="16087">MAKHHQTPKGPSQRQLSVGEKVRHALTEVLGRGEMRDPELENALVSVSEVRMSPDLKLATAYVTVLGRTDTSREIEALNRNARFIRGRLSPALRQMKYMPEVRFRPDTSFDNFARIDALLRSPEVARDLGADASDEAAGGEETR</sequence>
<organism evidence="1 2">
    <name type="scientific">Antarcticirhabdus aurantiaca</name>
    <dbReference type="NCBI Taxonomy" id="2606717"/>
    <lineage>
        <taxon>Bacteria</taxon>
        <taxon>Pseudomonadati</taxon>
        <taxon>Pseudomonadota</taxon>
        <taxon>Alphaproteobacteria</taxon>
        <taxon>Hyphomicrobiales</taxon>
        <taxon>Aurantimonadaceae</taxon>
        <taxon>Antarcticirhabdus</taxon>
    </lineage>
</organism>
<name>A0ACD4NQK5_9HYPH</name>
<gene>
    <name evidence="1" type="primary">rbfA</name>
    <name evidence="1" type="ORF">OXU80_01975</name>
</gene>
<dbReference type="Proteomes" id="UP001163223">
    <property type="component" value="Chromosome"/>
</dbReference>